<dbReference type="InterPro" id="IPR029069">
    <property type="entry name" value="HotDog_dom_sf"/>
</dbReference>
<dbReference type="PANTHER" id="PTHR43664:SF1">
    <property type="entry name" value="BETA-METHYLMALYL-COA DEHYDRATASE"/>
    <property type="match status" value="1"/>
</dbReference>
<dbReference type="Gene3D" id="3.10.129.10">
    <property type="entry name" value="Hotdog Thioesterase"/>
    <property type="match status" value="1"/>
</dbReference>
<evidence type="ECO:0000259" key="2">
    <source>
        <dbReference type="Pfam" id="PF01575"/>
    </source>
</evidence>
<organism evidence="3 4">
    <name type="scientific">Stephanodiscus triporus</name>
    <dbReference type="NCBI Taxonomy" id="2934178"/>
    <lineage>
        <taxon>Eukaryota</taxon>
        <taxon>Sar</taxon>
        <taxon>Stramenopiles</taxon>
        <taxon>Ochrophyta</taxon>
        <taxon>Bacillariophyta</taxon>
        <taxon>Coscinodiscophyceae</taxon>
        <taxon>Thalassiosirophycidae</taxon>
        <taxon>Stephanodiscales</taxon>
        <taxon>Stephanodiscaceae</taxon>
        <taxon>Stephanodiscus</taxon>
    </lineage>
</organism>
<dbReference type="EMBL" id="JALLAZ020000559">
    <property type="protein sequence ID" value="KAL3792393.1"/>
    <property type="molecule type" value="Genomic_DNA"/>
</dbReference>
<feature type="compositionally biased region" description="Low complexity" evidence="1">
    <location>
        <begin position="9"/>
        <end position="20"/>
    </location>
</feature>
<dbReference type="CDD" id="cd03451">
    <property type="entry name" value="FkbR2"/>
    <property type="match status" value="1"/>
</dbReference>
<evidence type="ECO:0000256" key="1">
    <source>
        <dbReference type="SAM" id="MobiDB-lite"/>
    </source>
</evidence>
<evidence type="ECO:0000313" key="3">
    <source>
        <dbReference type="EMBL" id="KAL3792393.1"/>
    </source>
</evidence>
<dbReference type="InterPro" id="IPR002539">
    <property type="entry name" value="MaoC-like_dom"/>
</dbReference>
<gene>
    <name evidence="3" type="ORF">ACHAW5_010454</name>
</gene>
<dbReference type="Proteomes" id="UP001530315">
    <property type="component" value="Unassembled WGS sequence"/>
</dbReference>
<comment type="caution">
    <text evidence="3">The sequence shown here is derived from an EMBL/GenBank/DDBJ whole genome shotgun (WGS) entry which is preliminary data.</text>
</comment>
<dbReference type="SUPFAM" id="SSF54637">
    <property type="entry name" value="Thioesterase/thiol ester dehydrase-isomerase"/>
    <property type="match status" value="1"/>
</dbReference>
<proteinExistence type="predicted"/>
<reference evidence="3 4" key="1">
    <citation type="submission" date="2024-10" db="EMBL/GenBank/DDBJ databases">
        <title>Updated reference genomes for cyclostephanoid diatoms.</title>
        <authorList>
            <person name="Roberts W.R."/>
            <person name="Alverson A.J."/>
        </authorList>
    </citation>
    <scope>NUCLEOTIDE SEQUENCE [LARGE SCALE GENOMIC DNA]</scope>
    <source>
        <strain evidence="3 4">AJA276-08</strain>
    </source>
</reference>
<accession>A0ABD3PWR3</accession>
<feature type="domain" description="MaoC-like" evidence="2">
    <location>
        <begin position="20"/>
        <end position="111"/>
    </location>
</feature>
<keyword evidence="4" id="KW-1185">Reference proteome</keyword>
<sequence>MSSRIENQALPDADPLNPAPIHLDHELSRENVDALGDSASAGKPLFNSMFTLALLVGMSVPESTHGTTVANLGFSEVLFPRPVYPGDTLRAETEVLDRRESRSRPTQGIVTFRHVAYNQRGEVVCTATRQALMKRRP</sequence>
<evidence type="ECO:0000313" key="4">
    <source>
        <dbReference type="Proteomes" id="UP001530315"/>
    </source>
</evidence>
<dbReference type="InterPro" id="IPR052342">
    <property type="entry name" value="MCH/BMMD"/>
</dbReference>
<name>A0ABD3PWR3_9STRA</name>
<dbReference type="Pfam" id="PF01575">
    <property type="entry name" value="MaoC_dehydratas"/>
    <property type="match status" value="1"/>
</dbReference>
<feature type="region of interest" description="Disordered" evidence="1">
    <location>
        <begin position="1"/>
        <end position="21"/>
    </location>
</feature>
<protein>
    <recommendedName>
        <fullName evidence="2">MaoC-like domain-containing protein</fullName>
    </recommendedName>
</protein>
<dbReference type="AlphaFoldDB" id="A0ABD3PWR3"/>
<dbReference type="PANTHER" id="PTHR43664">
    <property type="entry name" value="MONOAMINE OXIDASE-RELATED"/>
    <property type="match status" value="1"/>
</dbReference>